<evidence type="ECO:0000256" key="1">
    <source>
        <dbReference type="SAM" id="MobiDB-lite"/>
    </source>
</evidence>
<sequence>MRTLSLAILTLSLCLCCIADATSLRRTQGAEAGSGGYSADRMPDPAEAAEAAPVPEVVDVPPEGVEEIPAPANVTANATAAEEIPMALPADPAAQPVDPAAGGGTRLRRLQAAGAPPPPPAAQVLQEEPGANQTAANATDSALGEDGQTRRLQDMSAAGETSIPEVAQNLTTNTTGATRRLQETGAAGVPVGAPEAVEAANMTNVTDPAMGVPADGSTRRLQQDLSTLPAEQTPVEANVTANATEGTTEGGVRRMQDPVVPGEAPVDPAVNETAINTTVEGAPGQGGVRRMQLPEPAQEAAAEPAAEGVEGDVPAGEEAANVTAVGPVPVVEPINATELEETAPEIADEVSEAINPAEAEEAAEGGERVRRLRRRVQSYSDTSIPAAEQQVPEVAQNITNTTGATRRLQETGAAEVPVGAPEAVEAANMTNATDPATGMPAGGSTRRLQDLGTLPAEQTPVEANVTANATEGTTEGGVRRMQDLGGAAPPPPEANVTTNMSDAAVQPPDAGTRRMQTVGGADAAQQQAGYVAAEEQAMANVTNATDPVSQGGTRRMQDNMGGVMEMPVNETNTTTEGQMGQGQGGIRRRRLQTFDGAEGPDAAGTEMRDDSLGYDAAQTEDQAESVSGGVPQQGTEVGAGAAGAGAGEEDFPTAEEITPAPEEVLAEPEQQVPGFLEGELVGGPDSEARTGGE</sequence>
<feature type="region of interest" description="Disordered" evidence="1">
    <location>
        <begin position="110"/>
        <end position="147"/>
    </location>
</feature>
<dbReference type="Proteomes" id="UP000041254">
    <property type="component" value="Unassembled WGS sequence"/>
</dbReference>
<feature type="compositionally biased region" description="Low complexity" evidence="1">
    <location>
        <begin position="654"/>
        <end position="663"/>
    </location>
</feature>
<dbReference type="OMA" id="WNTANGP"/>
<evidence type="ECO:0000256" key="2">
    <source>
        <dbReference type="SAM" id="SignalP"/>
    </source>
</evidence>
<keyword evidence="4" id="KW-1185">Reference proteome</keyword>
<evidence type="ECO:0000313" key="3">
    <source>
        <dbReference type="EMBL" id="CEM23859.1"/>
    </source>
</evidence>
<gene>
    <name evidence="3" type="ORF">Vbra_17175</name>
</gene>
<accession>A0A0G4G625</accession>
<reference evidence="3 4" key="1">
    <citation type="submission" date="2014-11" db="EMBL/GenBank/DDBJ databases">
        <authorList>
            <person name="Zhu J."/>
            <person name="Qi W."/>
            <person name="Song R."/>
        </authorList>
    </citation>
    <scope>NUCLEOTIDE SEQUENCE [LARGE SCALE GENOMIC DNA]</scope>
</reference>
<organism evidence="3 4">
    <name type="scientific">Vitrella brassicaformis (strain CCMP3155)</name>
    <dbReference type="NCBI Taxonomy" id="1169540"/>
    <lineage>
        <taxon>Eukaryota</taxon>
        <taxon>Sar</taxon>
        <taxon>Alveolata</taxon>
        <taxon>Colpodellida</taxon>
        <taxon>Vitrellaceae</taxon>
        <taxon>Vitrella</taxon>
    </lineage>
</organism>
<keyword evidence="2" id="KW-0732">Signal</keyword>
<feature type="region of interest" description="Disordered" evidence="1">
    <location>
        <begin position="565"/>
        <end position="587"/>
    </location>
</feature>
<dbReference type="VEuPathDB" id="CryptoDB:Vbra_17175"/>
<feature type="region of interest" description="Disordered" evidence="1">
    <location>
        <begin position="27"/>
        <end position="52"/>
    </location>
</feature>
<protein>
    <submittedName>
        <fullName evidence="3">Uncharacterized protein</fullName>
    </submittedName>
</protein>
<name>A0A0G4G625_VITBC</name>
<dbReference type="InParanoid" id="A0A0G4G625"/>
<dbReference type="AlphaFoldDB" id="A0A0G4G625"/>
<feature type="compositionally biased region" description="Polar residues" evidence="1">
    <location>
        <begin position="131"/>
        <end position="140"/>
    </location>
</feature>
<feature type="chain" id="PRO_5005189548" evidence="2">
    <location>
        <begin position="22"/>
        <end position="693"/>
    </location>
</feature>
<feature type="signal peptide" evidence="2">
    <location>
        <begin position="1"/>
        <end position="21"/>
    </location>
</feature>
<feature type="region of interest" description="Disordered" evidence="1">
    <location>
        <begin position="619"/>
        <end position="693"/>
    </location>
</feature>
<evidence type="ECO:0000313" key="4">
    <source>
        <dbReference type="Proteomes" id="UP000041254"/>
    </source>
</evidence>
<proteinExistence type="predicted"/>
<dbReference type="EMBL" id="CDMY01000571">
    <property type="protein sequence ID" value="CEM23859.1"/>
    <property type="molecule type" value="Genomic_DNA"/>
</dbReference>